<dbReference type="SUPFAM" id="SSF55729">
    <property type="entry name" value="Acyl-CoA N-acyltransferases (Nat)"/>
    <property type="match status" value="1"/>
</dbReference>
<proteinExistence type="predicted"/>
<organism evidence="2 3">
    <name type="scientific">Microvenator marinus</name>
    <dbReference type="NCBI Taxonomy" id="2600177"/>
    <lineage>
        <taxon>Bacteria</taxon>
        <taxon>Deltaproteobacteria</taxon>
        <taxon>Bradymonadales</taxon>
        <taxon>Microvenatoraceae</taxon>
        <taxon>Microvenator</taxon>
    </lineage>
</organism>
<dbReference type="Gene3D" id="3.40.630.30">
    <property type="match status" value="1"/>
</dbReference>
<reference evidence="2 3" key="1">
    <citation type="submission" date="2019-08" db="EMBL/GenBank/DDBJ databases">
        <authorList>
            <person name="Liang Q."/>
        </authorList>
    </citation>
    <scope>NUCLEOTIDE SEQUENCE [LARGE SCALE GENOMIC DNA]</scope>
    <source>
        <strain evidence="2 3">V1718</strain>
    </source>
</reference>
<gene>
    <name evidence="2" type="ORF">FRD01_10300</name>
</gene>
<dbReference type="InterPro" id="IPR016181">
    <property type="entry name" value="Acyl_CoA_acyltransferase"/>
</dbReference>
<dbReference type="OrthoDB" id="5454414at2"/>
<dbReference type="Proteomes" id="UP000321595">
    <property type="component" value="Chromosome"/>
</dbReference>
<dbReference type="InterPro" id="IPR038740">
    <property type="entry name" value="BioF2-like_GNAT_dom"/>
</dbReference>
<dbReference type="GO" id="GO:0016740">
    <property type="term" value="F:transferase activity"/>
    <property type="evidence" value="ECO:0007669"/>
    <property type="project" value="UniProtKB-KW"/>
</dbReference>
<dbReference type="KEGG" id="bbae:FRD01_10300"/>
<dbReference type="EMBL" id="CP042467">
    <property type="protein sequence ID" value="QED27623.1"/>
    <property type="molecule type" value="Genomic_DNA"/>
</dbReference>
<accession>A0A5B8XU95</accession>
<keyword evidence="2" id="KW-0808">Transferase</keyword>
<feature type="domain" description="BioF2-like acetyltransferase" evidence="1">
    <location>
        <begin position="163"/>
        <end position="308"/>
    </location>
</feature>
<keyword evidence="3" id="KW-1185">Reference proteome</keyword>
<evidence type="ECO:0000259" key="1">
    <source>
        <dbReference type="Pfam" id="PF13480"/>
    </source>
</evidence>
<sequence length="325" mass="36822">MELLTSYTLRNRADAHFEALQATPGIDAFCSSLDWIIPAYEAFIPDHPLYLCEGEHGFVTLARGFNPRIGRYFQPLEASWCLACPFVGSDPGALIKEFSAELASRHVDWDVLYLSGIPQTQNWMRPILRHFGGEHRIGLGHETKRFVASLEDGSDGFLGRRSSKFRTNLRQALKKCGEESIEFERVFASRPEEVEAVYDRIVAIEERSWKGQVGSGILDSGMNLFYRIMLPRLARRGALRVLFAKQGARDLGFVFGGLLGTTYRGLQLSFDTDFQSVSLGNVLQYKIIEALAEEGVLSYDLGSELEYKARWAESRLSTFTLWIWR</sequence>
<evidence type="ECO:0000313" key="3">
    <source>
        <dbReference type="Proteomes" id="UP000321595"/>
    </source>
</evidence>
<protein>
    <submittedName>
        <fullName evidence="2">GNAT family N-acetyltransferase</fullName>
    </submittedName>
</protein>
<evidence type="ECO:0000313" key="2">
    <source>
        <dbReference type="EMBL" id="QED27623.1"/>
    </source>
</evidence>
<dbReference type="RefSeq" id="WP_146959324.1">
    <property type="nucleotide sequence ID" value="NZ_CP042467.1"/>
</dbReference>
<dbReference type="AlphaFoldDB" id="A0A5B8XU95"/>
<dbReference type="Pfam" id="PF13480">
    <property type="entry name" value="Acetyltransf_6"/>
    <property type="match status" value="1"/>
</dbReference>
<name>A0A5B8XU95_9DELT</name>